<organism evidence="2 3">
    <name type="scientific">Nonomuraea endophytica</name>
    <dbReference type="NCBI Taxonomy" id="714136"/>
    <lineage>
        <taxon>Bacteria</taxon>
        <taxon>Bacillati</taxon>
        <taxon>Actinomycetota</taxon>
        <taxon>Actinomycetes</taxon>
        <taxon>Streptosporangiales</taxon>
        <taxon>Streptosporangiaceae</taxon>
        <taxon>Nonomuraea</taxon>
    </lineage>
</organism>
<keyword evidence="3" id="KW-1185">Reference proteome</keyword>
<sequence>VFRGLMRWGFSMIAIAPLLTWLIFLAPNWS</sequence>
<keyword evidence="1" id="KW-0472">Membrane</keyword>
<reference evidence="2 3" key="1">
    <citation type="submission" date="2020-08" db="EMBL/GenBank/DDBJ databases">
        <title>Genomic Encyclopedia of Type Strains, Phase IV (KMG-IV): sequencing the most valuable type-strain genomes for metagenomic binning, comparative biology and taxonomic classification.</title>
        <authorList>
            <person name="Goeker M."/>
        </authorList>
    </citation>
    <scope>NUCLEOTIDE SEQUENCE [LARGE SCALE GENOMIC DNA]</scope>
    <source>
        <strain evidence="2 3">DSM 45385</strain>
    </source>
</reference>
<name>A0A7W8ACS9_9ACTN</name>
<gene>
    <name evidence="2" type="ORF">HNR40_009420</name>
</gene>
<evidence type="ECO:0000256" key="1">
    <source>
        <dbReference type="SAM" id="Phobius"/>
    </source>
</evidence>
<dbReference type="EMBL" id="JACHIN010000020">
    <property type="protein sequence ID" value="MBB5083912.1"/>
    <property type="molecule type" value="Genomic_DNA"/>
</dbReference>
<dbReference type="Proteomes" id="UP000568380">
    <property type="component" value="Unassembled WGS sequence"/>
</dbReference>
<proteinExistence type="predicted"/>
<feature type="non-terminal residue" evidence="2">
    <location>
        <position position="1"/>
    </location>
</feature>
<protein>
    <submittedName>
        <fullName evidence="2">Uncharacterized protein</fullName>
    </submittedName>
</protein>
<evidence type="ECO:0000313" key="2">
    <source>
        <dbReference type="EMBL" id="MBB5083912.1"/>
    </source>
</evidence>
<feature type="transmembrane region" description="Helical" evidence="1">
    <location>
        <begin position="6"/>
        <end position="26"/>
    </location>
</feature>
<comment type="caution">
    <text evidence="2">The sequence shown here is derived from an EMBL/GenBank/DDBJ whole genome shotgun (WGS) entry which is preliminary data.</text>
</comment>
<dbReference type="AlphaFoldDB" id="A0A7W8ACS9"/>
<keyword evidence="1" id="KW-0812">Transmembrane</keyword>
<keyword evidence="1" id="KW-1133">Transmembrane helix</keyword>
<accession>A0A7W8ACS9</accession>
<evidence type="ECO:0000313" key="3">
    <source>
        <dbReference type="Proteomes" id="UP000568380"/>
    </source>
</evidence>